<sequence length="360" mass="38623">MNRLVVSQGLESYTTDWQKMPLTSVTALFEPGRNDRMTSAAAPRTQPAPLQEARKTPFWKGDRLFRLLVGACALLVLVSLGGLVLTMAMGGSKAFSTFGAGFAFHDVWNPVTNEYGALAPVFGTIGSTLIAILIGVPLAFGAAFWLTNIAPPMVAGVVGTAVQLLAAVPSIIFGMWGFFIVVPFMAQHVQPFFRHHFGHVPGIRWLVHGAPFGYGLLTGGLVLAVMITPFVTAVMRDVFAVMPPMLKESAYGLGATRWEVMRRVIVPWSRAGMIGGVVLGMGRALGETMAVTFVIGNANTIGWSLFAPRNTVASLVALEFPESAAGSLKLSSLLALGFILMLLSFTTLAIARWLLREKRA</sequence>
<keyword evidence="4" id="KW-1003">Cell membrane</keyword>
<evidence type="ECO:0000256" key="3">
    <source>
        <dbReference type="ARBA" id="ARBA00022448"/>
    </source>
</evidence>
<evidence type="ECO:0000256" key="7">
    <source>
        <dbReference type="ARBA" id="ARBA00022989"/>
    </source>
</evidence>
<comment type="similarity">
    <text evidence="2 10">Belongs to the binding-protein-dependent transport system permease family. CysTW subfamily.</text>
</comment>
<feature type="transmembrane region" description="Helical" evidence="9">
    <location>
        <begin position="64"/>
        <end position="89"/>
    </location>
</feature>
<proteinExistence type="inferred from homology"/>
<name>A0A060QKS0_9PROT</name>
<feature type="transmembrane region" description="Helical" evidence="9">
    <location>
        <begin position="333"/>
        <end position="355"/>
    </location>
</feature>
<evidence type="ECO:0000259" key="11">
    <source>
        <dbReference type="PROSITE" id="PS50928"/>
    </source>
</evidence>
<evidence type="ECO:0000256" key="9">
    <source>
        <dbReference type="RuleBase" id="RU363032"/>
    </source>
</evidence>
<comment type="subcellular location">
    <subcellularLocation>
        <location evidence="10">Cell inner membrane</location>
        <topology evidence="10">Multi-pass membrane protein</topology>
    </subcellularLocation>
    <subcellularLocation>
        <location evidence="1 9">Cell membrane</location>
        <topology evidence="1 9">Multi-pass membrane protein</topology>
    </subcellularLocation>
</comment>
<dbReference type="eggNOG" id="COG0573">
    <property type="taxonomic scope" value="Bacteria"/>
</dbReference>
<evidence type="ECO:0000313" key="13">
    <source>
        <dbReference type="Proteomes" id="UP000027583"/>
    </source>
</evidence>
<dbReference type="PROSITE" id="PS50928">
    <property type="entry name" value="ABC_TM1"/>
    <property type="match status" value="1"/>
</dbReference>
<reference evidence="12 13" key="1">
    <citation type="journal article" date="2014" name="Genome Biol. Evol.">
        <title>Acetic acid bacteria genomes reveal functional traits for adaptation to life in insect guts.</title>
        <authorList>
            <person name="Chouaia B."/>
            <person name="Gaiarsa S."/>
            <person name="Crotti E."/>
            <person name="Comandatore F."/>
            <person name="Degli Esposti M."/>
            <person name="Ricci I."/>
            <person name="Alma A."/>
            <person name="Favia G."/>
            <person name="Bandi C."/>
            <person name="Daffonchio D."/>
        </authorList>
    </citation>
    <scope>NUCLEOTIDE SEQUENCE [LARGE SCALE GENOMIC DNA]</scope>
    <source>
        <strain evidence="12 13">SF2.1</strain>
    </source>
</reference>
<dbReference type="CDD" id="cd06261">
    <property type="entry name" value="TM_PBP2"/>
    <property type="match status" value="1"/>
</dbReference>
<evidence type="ECO:0000256" key="5">
    <source>
        <dbReference type="ARBA" id="ARBA00022592"/>
    </source>
</evidence>
<keyword evidence="10" id="KW-0997">Cell inner membrane</keyword>
<keyword evidence="7 9" id="KW-1133">Transmembrane helix</keyword>
<dbReference type="InterPro" id="IPR000515">
    <property type="entry name" value="MetI-like"/>
</dbReference>
<reference evidence="12 13" key="2">
    <citation type="journal article" date="2014" name="PLoS ONE">
        <title>Evolution of mitochondria reconstructed from the energy metabolism of living bacteria.</title>
        <authorList>
            <person name="Degli Esposti M."/>
            <person name="Chouaia B."/>
            <person name="Comandatore F."/>
            <person name="Crotti E."/>
            <person name="Sassera D."/>
            <person name="Lievens P.M."/>
            <person name="Daffonchio D."/>
            <person name="Bandi C."/>
        </authorList>
    </citation>
    <scope>NUCLEOTIDE SEQUENCE [LARGE SCALE GENOMIC DNA]</scope>
    <source>
        <strain evidence="12 13">SF2.1</strain>
    </source>
</reference>
<dbReference type="SUPFAM" id="SSF161098">
    <property type="entry name" value="MetI-like"/>
    <property type="match status" value="1"/>
</dbReference>
<evidence type="ECO:0000256" key="8">
    <source>
        <dbReference type="ARBA" id="ARBA00023136"/>
    </source>
</evidence>
<keyword evidence="3 9" id="KW-0813">Transport</keyword>
<evidence type="ECO:0000313" key="12">
    <source>
        <dbReference type="EMBL" id="CDG40156.1"/>
    </source>
</evidence>
<dbReference type="InterPro" id="IPR035906">
    <property type="entry name" value="MetI-like_sf"/>
</dbReference>
<dbReference type="InterPro" id="IPR051124">
    <property type="entry name" value="Phosphate_Transport_Permease"/>
</dbReference>
<feature type="transmembrane region" description="Helical" evidence="9">
    <location>
        <begin position="271"/>
        <end position="295"/>
    </location>
</feature>
<evidence type="ECO:0000256" key="4">
    <source>
        <dbReference type="ARBA" id="ARBA00022475"/>
    </source>
</evidence>
<keyword evidence="5 10" id="KW-0592">Phosphate transport</keyword>
<keyword evidence="8 9" id="KW-0472">Membrane</keyword>
<feature type="transmembrane region" description="Helical" evidence="9">
    <location>
        <begin position="117"/>
        <end position="146"/>
    </location>
</feature>
<dbReference type="GO" id="GO:0005886">
    <property type="term" value="C:plasma membrane"/>
    <property type="evidence" value="ECO:0007669"/>
    <property type="project" value="UniProtKB-SubCell"/>
</dbReference>
<feature type="transmembrane region" description="Helical" evidence="9">
    <location>
        <begin position="212"/>
        <end position="235"/>
    </location>
</feature>
<feature type="transmembrane region" description="Helical" evidence="9">
    <location>
        <begin position="153"/>
        <end position="186"/>
    </location>
</feature>
<dbReference type="Proteomes" id="UP000027583">
    <property type="component" value="Unassembled WGS sequence"/>
</dbReference>
<dbReference type="PANTHER" id="PTHR30425:SF1">
    <property type="entry name" value="PHOSPHATE TRANSPORT SYSTEM PERMEASE PROTEIN PSTC"/>
    <property type="match status" value="1"/>
</dbReference>
<dbReference type="Gene3D" id="1.10.3720.10">
    <property type="entry name" value="MetI-like"/>
    <property type="match status" value="1"/>
</dbReference>
<accession>A0A060QKS0</accession>
<organism evidence="12 13">
    <name type="scientific">Asaia bogorensis</name>
    <dbReference type="NCBI Taxonomy" id="91915"/>
    <lineage>
        <taxon>Bacteria</taxon>
        <taxon>Pseudomonadati</taxon>
        <taxon>Pseudomonadota</taxon>
        <taxon>Alphaproteobacteria</taxon>
        <taxon>Acetobacterales</taxon>
        <taxon>Acetobacteraceae</taxon>
        <taxon>Asaia</taxon>
    </lineage>
</organism>
<dbReference type="AlphaFoldDB" id="A0A060QKS0"/>
<keyword evidence="6 9" id="KW-0812">Transmembrane</keyword>
<evidence type="ECO:0000256" key="10">
    <source>
        <dbReference type="RuleBase" id="RU363054"/>
    </source>
</evidence>
<evidence type="ECO:0000256" key="6">
    <source>
        <dbReference type="ARBA" id="ARBA00022692"/>
    </source>
</evidence>
<comment type="caution">
    <text evidence="12">The sequence shown here is derived from an EMBL/GenBank/DDBJ whole genome shotgun (WGS) entry which is preliminary data.</text>
</comment>
<dbReference type="InterPro" id="IPR011864">
    <property type="entry name" value="Phosphate_PstC"/>
</dbReference>
<comment type="function">
    <text evidence="10">Part of the binding-protein-dependent transport system for phosphate; probably responsible for the translocation of the substrate across the membrane.</text>
</comment>
<dbReference type="GO" id="GO:0005315">
    <property type="term" value="F:phosphate transmembrane transporter activity"/>
    <property type="evidence" value="ECO:0007669"/>
    <property type="project" value="InterPro"/>
</dbReference>
<dbReference type="NCBIfam" id="TIGR02138">
    <property type="entry name" value="phosphate_pstC"/>
    <property type="match status" value="1"/>
</dbReference>
<evidence type="ECO:0000256" key="1">
    <source>
        <dbReference type="ARBA" id="ARBA00004651"/>
    </source>
</evidence>
<protein>
    <recommendedName>
        <fullName evidence="10">Phosphate transport system permease protein</fullName>
    </recommendedName>
</protein>
<dbReference type="Pfam" id="PF00528">
    <property type="entry name" value="BPD_transp_1"/>
    <property type="match status" value="1"/>
</dbReference>
<dbReference type="GO" id="GO:0006817">
    <property type="term" value="P:phosphate ion transport"/>
    <property type="evidence" value="ECO:0007669"/>
    <property type="project" value="UniProtKB-KW"/>
</dbReference>
<feature type="domain" description="ABC transmembrane type-1" evidence="11">
    <location>
        <begin position="117"/>
        <end position="351"/>
    </location>
</feature>
<dbReference type="EMBL" id="CBLX010000013">
    <property type="protein sequence ID" value="CDG40156.1"/>
    <property type="molecule type" value="Genomic_DNA"/>
</dbReference>
<gene>
    <name evidence="12" type="ORF">ASAP_2111</name>
</gene>
<evidence type="ECO:0000256" key="2">
    <source>
        <dbReference type="ARBA" id="ARBA00007069"/>
    </source>
</evidence>
<dbReference type="PANTHER" id="PTHR30425">
    <property type="entry name" value="PHOSPHATE TRANSPORT SYSTEM PERMEASE PROTEIN PST"/>
    <property type="match status" value="1"/>
</dbReference>